<dbReference type="Proteomes" id="UP000603227">
    <property type="component" value="Unassembled WGS sequence"/>
</dbReference>
<organism evidence="1 2">
    <name type="scientific">Streptomyces capitiformicae</name>
    <dbReference type="NCBI Taxonomy" id="2014920"/>
    <lineage>
        <taxon>Bacteria</taxon>
        <taxon>Bacillati</taxon>
        <taxon>Actinomycetota</taxon>
        <taxon>Actinomycetes</taxon>
        <taxon>Kitasatosporales</taxon>
        <taxon>Streptomycetaceae</taxon>
        <taxon>Streptomyces</taxon>
    </lineage>
</organism>
<gene>
    <name evidence="1" type="ORF">GCM10017771_86460</name>
</gene>
<evidence type="ECO:0000313" key="1">
    <source>
        <dbReference type="EMBL" id="GHE63118.1"/>
    </source>
</evidence>
<keyword evidence="2" id="KW-1185">Reference proteome</keyword>
<evidence type="ECO:0000313" key="2">
    <source>
        <dbReference type="Proteomes" id="UP000603227"/>
    </source>
</evidence>
<proteinExistence type="predicted"/>
<accession>A0A919DPL3</accession>
<dbReference type="EMBL" id="BNAT01000056">
    <property type="protein sequence ID" value="GHE63118.1"/>
    <property type="molecule type" value="Genomic_DNA"/>
</dbReference>
<dbReference type="AlphaFoldDB" id="A0A919DPL3"/>
<reference evidence="1" key="2">
    <citation type="submission" date="2020-09" db="EMBL/GenBank/DDBJ databases">
        <authorList>
            <person name="Sun Q."/>
            <person name="Zhou Y."/>
        </authorList>
    </citation>
    <scope>NUCLEOTIDE SEQUENCE</scope>
    <source>
        <strain evidence="1">CGMCC 4.7403</strain>
    </source>
</reference>
<name>A0A919DPL3_9ACTN</name>
<reference evidence="1" key="1">
    <citation type="journal article" date="2014" name="Int. J. Syst. Evol. Microbiol.">
        <title>Complete genome sequence of Corynebacterium casei LMG S-19264T (=DSM 44701T), isolated from a smear-ripened cheese.</title>
        <authorList>
            <consortium name="US DOE Joint Genome Institute (JGI-PGF)"/>
            <person name="Walter F."/>
            <person name="Albersmeier A."/>
            <person name="Kalinowski J."/>
            <person name="Ruckert C."/>
        </authorList>
    </citation>
    <scope>NUCLEOTIDE SEQUENCE</scope>
    <source>
        <strain evidence="1">CGMCC 4.7403</strain>
    </source>
</reference>
<sequence length="149" mass="16112">MAAGHYLAAPAFAGAMMGRRILGAIPVERRVLVFAALDVAGHPQLEGRTVAESFGAGAWRILAIDSAAPDERLPDFAASPSDDGTEHPSGLLWDLHPGYVLRPQDRVVLAATRRGLAELLGTHPLTFFTQAWVTQVTQKCPWDTEDQGW</sequence>
<comment type="caution">
    <text evidence="1">The sequence shown here is derived from an EMBL/GenBank/DDBJ whole genome shotgun (WGS) entry which is preliminary data.</text>
</comment>
<protein>
    <submittedName>
        <fullName evidence="1">Uncharacterized protein</fullName>
    </submittedName>
</protein>